<dbReference type="Proteomes" id="UP000254293">
    <property type="component" value="Unassembled WGS sequence"/>
</dbReference>
<dbReference type="PROSITE" id="PS51257">
    <property type="entry name" value="PROKAR_LIPOPROTEIN"/>
    <property type="match status" value="1"/>
</dbReference>
<protein>
    <recommendedName>
        <fullName evidence="4">Lipoprotein</fullName>
    </recommendedName>
</protein>
<evidence type="ECO:0008006" key="4">
    <source>
        <dbReference type="Google" id="ProtNLM"/>
    </source>
</evidence>
<sequence length="140" mass="14333">MKKIFAAAALAALLAGCAGSDGGSGGMSLGSLMGGGSQQQSSAGGLMGGMGGTLVKSVINNQCVSELQKRNEWRVIALAMSADKQAEWENKICGCASEEAPNQLSANDLMSLAANRDAVSQTVANVTAKTVTACFKRLYR</sequence>
<evidence type="ECO:0000313" key="3">
    <source>
        <dbReference type="Proteomes" id="UP000254293"/>
    </source>
</evidence>
<dbReference type="OrthoDB" id="8607029at2"/>
<feature type="chain" id="PRO_5016796299" description="Lipoprotein" evidence="1">
    <location>
        <begin position="21"/>
        <end position="140"/>
    </location>
</feature>
<feature type="signal peptide" evidence="1">
    <location>
        <begin position="1"/>
        <end position="20"/>
    </location>
</feature>
<proteinExistence type="predicted"/>
<dbReference type="EMBL" id="UGJJ01000001">
    <property type="protein sequence ID" value="STR00737.1"/>
    <property type="molecule type" value="Genomic_DNA"/>
</dbReference>
<gene>
    <name evidence="2" type="ORF">NCTC13336_00953</name>
</gene>
<keyword evidence="1" id="KW-0732">Signal</keyword>
<reference evidence="2 3" key="1">
    <citation type="submission" date="2018-06" db="EMBL/GenBank/DDBJ databases">
        <authorList>
            <consortium name="Pathogen Informatics"/>
            <person name="Doyle S."/>
        </authorList>
    </citation>
    <scope>NUCLEOTIDE SEQUENCE [LARGE SCALE GENOMIC DNA]</scope>
    <source>
        <strain evidence="2 3">NCTC13336</strain>
    </source>
</reference>
<evidence type="ECO:0000256" key="1">
    <source>
        <dbReference type="SAM" id="SignalP"/>
    </source>
</evidence>
<name>A0A377R0E2_9NEIS</name>
<accession>A0A377R0E2</accession>
<dbReference type="AlphaFoldDB" id="A0A377R0E2"/>
<organism evidence="2 3">
    <name type="scientific">Kingella potus</name>
    <dbReference type="NCBI Taxonomy" id="265175"/>
    <lineage>
        <taxon>Bacteria</taxon>
        <taxon>Pseudomonadati</taxon>
        <taxon>Pseudomonadota</taxon>
        <taxon>Betaproteobacteria</taxon>
        <taxon>Neisseriales</taxon>
        <taxon>Neisseriaceae</taxon>
        <taxon>Kingella</taxon>
    </lineage>
</organism>
<keyword evidence="3" id="KW-1185">Reference proteome</keyword>
<dbReference type="RefSeq" id="WP_115307969.1">
    <property type="nucleotide sequence ID" value="NZ_CP091516.1"/>
</dbReference>
<evidence type="ECO:0000313" key="2">
    <source>
        <dbReference type="EMBL" id="STR00737.1"/>
    </source>
</evidence>